<keyword evidence="2" id="KW-1185">Reference proteome</keyword>
<name>A0A7J9C8Y5_GOSGO</name>
<gene>
    <name evidence="1" type="ORF">Gogos_007289</name>
</gene>
<protein>
    <submittedName>
        <fullName evidence="1">Uncharacterized protein</fullName>
    </submittedName>
</protein>
<comment type="caution">
    <text evidence="1">The sequence shown here is derived from an EMBL/GenBank/DDBJ whole genome shotgun (WGS) entry which is preliminary data.</text>
</comment>
<dbReference type="AlphaFoldDB" id="A0A7J9C8Y5"/>
<dbReference type="EMBL" id="JABEZY010000009">
    <property type="protein sequence ID" value="MBA0744675.1"/>
    <property type="molecule type" value="Genomic_DNA"/>
</dbReference>
<accession>A0A7J9C8Y5</accession>
<reference evidence="1 2" key="1">
    <citation type="journal article" date="2019" name="Genome Biol. Evol.">
        <title>Insights into the evolution of the New World diploid cottons (Gossypium, subgenus Houzingenia) based on genome sequencing.</title>
        <authorList>
            <person name="Grover C.E."/>
            <person name="Arick M.A. 2nd"/>
            <person name="Thrash A."/>
            <person name="Conover J.L."/>
            <person name="Sanders W.S."/>
            <person name="Peterson D.G."/>
            <person name="Frelichowski J.E."/>
            <person name="Scheffler J.A."/>
            <person name="Scheffler B.E."/>
            <person name="Wendel J.F."/>
        </authorList>
    </citation>
    <scope>NUCLEOTIDE SEQUENCE [LARGE SCALE GENOMIC DNA]</scope>
    <source>
        <strain evidence="1">5</strain>
        <tissue evidence="1">Leaf</tissue>
    </source>
</reference>
<evidence type="ECO:0000313" key="2">
    <source>
        <dbReference type="Proteomes" id="UP000593579"/>
    </source>
</evidence>
<evidence type="ECO:0000313" key="1">
    <source>
        <dbReference type="EMBL" id="MBA0744675.1"/>
    </source>
</evidence>
<organism evidence="1 2">
    <name type="scientific">Gossypium gossypioides</name>
    <name type="common">Mexican cotton</name>
    <name type="synonym">Selera gossypioides</name>
    <dbReference type="NCBI Taxonomy" id="34282"/>
    <lineage>
        <taxon>Eukaryota</taxon>
        <taxon>Viridiplantae</taxon>
        <taxon>Streptophyta</taxon>
        <taxon>Embryophyta</taxon>
        <taxon>Tracheophyta</taxon>
        <taxon>Spermatophyta</taxon>
        <taxon>Magnoliopsida</taxon>
        <taxon>eudicotyledons</taxon>
        <taxon>Gunneridae</taxon>
        <taxon>Pentapetalae</taxon>
        <taxon>rosids</taxon>
        <taxon>malvids</taxon>
        <taxon>Malvales</taxon>
        <taxon>Malvaceae</taxon>
        <taxon>Malvoideae</taxon>
        <taxon>Gossypium</taxon>
    </lineage>
</organism>
<sequence>MFCFELWIADQGYSLLALETVPMWMWLSYFTLKFGKTQYKGDTVHVKGDALASLFFTLHLVHGACTLSCHCRCPYLWHGFDYVDVFHACVLISSPILFPSFVVQCCKFEESCLNRALRKTVDLLPLAMFRYEVHSCKIGIRFFRRYIAICIKLEVPSSGIKLVDKKIPA</sequence>
<dbReference type="Proteomes" id="UP000593579">
    <property type="component" value="Unassembled WGS sequence"/>
</dbReference>
<proteinExistence type="predicted"/>
<dbReference type="OrthoDB" id="930942at2759"/>